<dbReference type="EMBL" id="CP031226">
    <property type="protein sequence ID" value="AXH60319.1"/>
    <property type="molecule type" value="Genomic_DNA"/>
</dbReference>
<keyword evidence="1" id="KW-0614">Plasmid</keyword>
<dbReference type="GeneID" id="39474169"/>
<name>A0AAD0PWZ7_PSEAV</name>
<proteinExistence type="predicted"/>
<sequence length="66" mass="7447">MTDSTLYMDNIRTLQHSVKTLSEMPEPDVDQILPLIEAGSEAYRQAKSRIQLVREGLAKARSDLES</sequence>
<reference evidence="1 2" key="1">
    <citation type="journal article" date="2011" name="PLoS Pathog.">
        <title>Dynamic evolution of pathogenicity revealed by sequencing and comparative genomics of 19 Pseudomonas syringae isolates.</title>
        <authorList>
            <person name="Baltrus D.A."/>
            <person name="Nishimura M.T."/>
            <person name="Romanchuk A."/>
            <person name="Chang J.H."/>
            <person name="Mukhtar M.S."/>
            <person name="Cherkis K."/>
            <person name="Roach J."/>
            <person name="Grant S.R."/>
            <person name="Jones C.D."/>
            <person name="Dangl J.L."/>
        </authorList>
    </citation>
    <scope>NUCLEOTIDE SEQUENCE [LARGE SCALE GENOMIC DNA]</scope>
    <source>
        <strain evidence="1 2">M301315</strain>
    </source>
</reference>
<organism evidence="1 2">
    <name type="scientific">Pseudomonas amygdali pv. lachrymans str. M301315</name>
    <dbReference type="NCBI Taxonomy" id="629260"/>
    <lineage>
        <taxon>Bacteria</taxon>
        <taxon>Pseudomonadati</taxon>
        <taxon>Pseudomonadota</taxon>
        <taxon>Gammaproteobacteria</taxon>
        <taxon>Pseudomonadales</taxon>
        <taxon>Pseudomonadaceae</taxon>
        <taxon>Pseudomonas</taxon>
        <taxon>Pseudomonas amygdali</taxon>
    </lineage>
</organism>
<gene>
    <name evidence="1" type="ORF">PLA107_034625</name>
</gene>
<evidence type="ECO:0000313" key="2">
    <source>
        <dbReference type="Proteomes" id="UP000006426"/>
    </source>
</evidence>
<dbReference type="NCBIfam" id="NF045605">
    <property type="entry name" value="xseB_Acin_var"/>
    <property type="match status" value="1"/>
</dbReference>
<geneLocation type="plasmid" evidence="2">
    <name>pmppla107</name>
</geneLocation>
<dbReference type="AlphaFoldDB" id="A0AAD0PWZ7"/>
<dbReference type="Proteomes" id="UP000006426">
    <property type="component" value="Plasmid pmppla107"/>
</dbReference>
<protein>
    <submittedName>
        <fullName evidence="1">Uncharacterized protein</fullName>
    </submittedName>
</protein>
<evidence type="ECO:0000313" key="1">
    <source>
        <dbReference type="EMBL" id="AXH60319.1"/>
    </source>
</evidence>
<dbReference type="RefSeq" id="WP_005742542.1">
    <property type="nucleotide sequence ID" value="NZ_CP031226.1"/>
</dbReference>
<accession>A0AAD0PWZ7</accession>